<dbReference type="AlphaFoldDB" id="A0A1I6YTQ5"/>
<evidence type="ECO:0000259" key="5">
    <source>
        <dbReference type="Pfam" id="PF01872"/>
    </source>
</evidence>
<protein>
    <submittedName>
        <fullName evidence="6">Pyrimidine reductase, riboflavin biosynthesis</fullName>
    </submittedName>
</protein>
<proteinExistence type="predicted"/>
<dbReference type="PANTHER" id="PTHR38011">
    <property type="entry name" value="DIHYDROFOLATE REDUCTASE FAMILY PROTEIN (AFU_ORTHOLOGUE AFUA_8G06820)"/>
    <property type="match status" value="1"/>
</dbReference>
<evidence type="ECO:0000256" key="2">
    <source>
        <dbReference type="ARBA" id="ARBA00022857"/>
    </source>
</evidence>
<gene>
    <name evidence="6" type="ORF">SAMN05660657_01460</name>
</gene>
<dbReference type="InterPro" id="IPR002734">
    <property type="entry name" value="RibDG_C"/>
</dbReference>
<feature type="region of interest" description="Disordered" evidence="4">
    <location>
        <begin position="1"/>
        <end position="22"/>
    </location>
</feature>
<evidence type="ECO:0000313" key="6">
    <source>
        <dbReference type="EMBL" id="SFT53850.1"/>
    </source>
</evidence>
<dbReference type="STRING" id="1296565.SAMN05660657_01460"/>
<dbReference type="GO" id="GO:0008703">
    <property type="term" value="F:5-amino-6-(5-phosphoribosylamino)uracil reductase activity"/>
    <property type="evidence" value="ECO:0007669"/>
    <property type="project" value="InterPro"/>
</dbReference>
<dbReference type="OrthoDB" id="5243299at2"/>
<accession>A0A1I6YTQ5</accession>
<dbReference type="SUPFAM" id="SSF53597">
    <property type="entry name" value="Dihydrofolate reductase-like"/>
    <property type="match status" value="1"/>
</dbReference>
<evidence type="ECO:0000256" key="3">
    <source>
        <dbReference type="ARBA" id="ARBA00023002"/>
    </source>
</evidence>
<keyword evidence="7" id="KW-1185">Reference proteome</keyword>
<dbReference type="RefSeq" id="WP_093578712.1">
    <property type="nucleotide sequence ID" value="NZ_FPBA01000003.1"/>
</dbReference>
<dbReference type="InterPro" id="IPR050765">
    <property type="entry name" value="Riboflavin_Biosynth_HTPR"/>
</dbReference>
<dbReference type="GO" id="GO:0009231">
    <property type="term" value="P:riboflavin biosynthetic process"/>
    <property type="evidence" value="ECO:0007669"/>
    <property type="project" value="InterPro"/>
</dbReference>
<feature type="domain" description="Bacterial bifunctional deaminase-reductase C-terminal" evidence="5">
    <location>
        <begin position="40"/>
        <end position="225"/>
    </location>
</feature>
<dbReference type="Gene3D" id="3.40.430.10">
    <property type="entry name" value="Dihydrofolate Reductase, subunit A"/>
    <property type="match status" value="1"/>
</dbReference>
<dbReference type="EMBL" id="FPBA01000003">
    <property type="protein sequence ID" value="SFT53850.1"/>
    <property type="molecule type" value="Genomic_DNA"/>
</dbReference>
<name>A0A1I6YTQ5_9ACTN</name>
<dbReference type="PANTHER" id="PTHR38011:SF7">
    <property type="entry name" value="2,5-DIAMINO-6-RIBOSYLAMINO-4(3H)-PYRIMIDINONE 5'-PHOSPHATE REDUCTASE"/>
    <property type="match status" value="1"/>
</dbReference>
<keyword evidence="2" id="KW-0521">NADP</keyword>
<evidence type="ECO:0000313" key="7">
    <source>
        <dbReference type="Proteomes" id="UP000199546"/>
    </source>
</evidence>
<dbReference type="Proteomes" id="UP000199546">
    <property type="component" value="Unassembled WGS sequence"/>
</dbReference>
<sequence length="250" mass="25457">MRRLHPSPTGPTGDEPTDDDLTDDDLAAAYALPPGRSFRVDFVASLDGAVTVDGASAGLGSPGDRRVFSTLRALADVVLVGHGTAAGERYGPVTAASAVGRRRAALGRPAELPVAVVSRRASMAPGDRLAQAPTLLVTCAAADPGRRAALAEAGVDVLVCGDADVDLPTAVDALAGRGLEQVLCEGGPSLLGAALDAGVVDELDLTVSPALVGGQARLLDRGLRDVVRPRLLQVLEEDGVLFTRYAVGPS</sequence>
<comment type="pathway">
    <text evidence="1">Cofactor biosynthesis; riboflavin biosynthesis.</text>
</comment>
<dbReference type="InterPro" id="IPR024072">
    <property type="entry name" value="DHFR-like_dom_sf"/>
</dbReference>
<evidence type="ECO:0000256" key="4">
    <source>
        <dbReference type="SAM" id="MobiDB-lite"/>
    </source>
</evidence>
<keyword evidence="3" id="KW-0560">Oxidoreductase</keyword>
<evidence type="ECO:0000256" key="1">
    <source>
        <dbReference type="ARBA" id="ARBA00005104"/>
    </source>
</evidence>
<organism evidence="6 7">
    <name type="scientific">Geodermatophilus amargosae</name>
    <dbReference type="NCBI Taxonomy" id="1296565"/>
    <lineage>
        <taxon>Bacteria</taxon>
        <taxon>Bacillati</taxon>
        <taxon>Actinomycetota</taxon>
        <taxon>Actinomycetes</taxon>
        <taxon>Geodermatophilales</taxon>
        <taxon>Geodermatophilaceae</taxon>
        <taxon>Geodermatophilus</taxon>
    </lineage>
</organism>
<reference evidence="7" key="1">
    <citation type="submission" date="2016-10" db="EMBL/GenBank/DDBJ databases">
        <authorList>
            <person name="Varghese N."/>
            <person name="Submissions S."/>
        </authorList>
    </citation>
    <scope>NUCLEOTIDE SEQUENCE [LARGE SCALE GENOMIC DNA]</scope>
    <source>
        <strain evidence="7">DSM 46136</strain>
    </source>
</reference>
<dbReference type="Pfam" id="PF01872">
    <property type="entry name" value="RibD_C"/>
    <property type="match status" value="1"/>
</dbReference>